<accession>A0AAD3DZJ6</accession>
<feature type="compositionally biased region" description="Low complexity" evidence="1">
    <location>
        <begin position="1"/>
        <end position="28"/>
    </location>
</feature>
<organism evidence="2 3">
    <name type="scientific">Astrephomene gubernaculifera</name>
    <dbReference type="NCBI Taxonomy" id="47775"/>
    <lineage>
        <taxon>Eukaryota</taxon>
        <taxon>Viridiplantae</taxon>
        <taxon>Chlorophyta</taxon>
        <taxon>core chlorophytes</taxon>
        <taxon>Chlorophyceae</taxon>
        <taxon>CS clade</taxon>
        <taxon>Chlamydomonadales</taxon>
        <taxon>Astrephomenaceae</taxon>
        <taxon>Astrephomene</taxon>
    </lineage>
</organism>
<gene>
    <name evidence="2" type="ORF">Agub_g12004</name>
</gene>
<evidence type="ECO:0000313" key="3">
    <source>
        <dbReference type="Proteomes" id="UP001054857"/>
    </source>
</evidence>
<dbReference type="EMBL" id="BMAR01000033">
    <property type="protein sequence ID" value="GFR49899.1"/>
    <property type="molecule type" value="Genomic_DNA"/>
</dbReference>
<proteinExistence type="predicted"/>
<feature type="region of interest" description="Disordered" evidence="1">
    <location>
        <begin position="1"/>
        <end position="57"/>
    </location>
</feature>
<comment type="caution">
    <text evidence="2">The sequence shown here is derived from an EMBL/GenBank/DDBJ whole genome shotgun (WGS) entry which is preliminary data.</text>
</comment>
<evidence type="ECO:0000256" key="1">
    <source>
        <dbReference type="SAM" id="MobiDB-lite"/>
    </source>
</evidence>
<protein>
    <submittedName>
        <fullName evidence="2">Uncharacterized protein</fullName>
    </submittedName>
</protein>
<dbReference type="AlphaFoldDB" id="A0AAD3DZJ6"/>
<sequence length="134" mass="13399">MTLDPAAAAATALASEATSLASSSAAATTPPPATPSTSTSTTPLLPPAPGPGPSAHAAALASLPGRLAVLEARVVGVAERVVREPLGVDPLERQQADRLAGLLARLRSEAGADVRDTAARDTWRLVGLSQRGPP</sequence>
<evidence type="ECO:0000313" key="2">
    <source>
        <dbReference type="EMBL" id="GFR49899.1"/>
    </source>
</evidence>
<reference evidence="2 3" key="1">
    <citation type="journal article" date="2021" name="Sci. Rep.">
        <title>Genome sequencing of the multicellular alga Astrephomene provides insights into convergent evolution of germ-soma differentiation.</title>
        <authorList>
            <person name="Yamashita S."/>
            <person name="Yamamoto K."/>
            <person name="Matsuzaki R."/>
            <person name="Suzuki S."/>
            <person name="Yamaguchi H."/>
            <person name="Hirooka S."/>
            <person name="Minakuchi Y."/>
            <person name="Miyagishima S."/>
            <person name="Kawachi M."/>
            <person name="Toyoda A."/>
            <person name="Nozaki H."/>
        </authorList>
    </citation>
    <scope>NUCLEOTIDE SEQUENCE [LARGE SCALE GENOMIC DNA]</scope>
    <source>
        <strain evidence="2 3">NIES-4017</strain>
    </source>
</reference>
<keyword evidence="3" id="KW-1185">Reference proteome</keyword>
<name>A0AAD3DZJ6_9CHLO</name>
<dbReference type="Proteomes" id="UP001054857">
    <property type="component" value="Unassembled WGS sequence"/>
</dbReference>
<feature type="non-terminal residue" evidence="2">
    <location>
        <position position="134"/>
    </location>
</feature>